<reference evidence="4" key="1">
    <citation type="submission" date="2025-08" db="UniProtKB">
        <authorList>
            <consortium name="RefSeq"/>
        </authorList>
    </citation>
    <scope>IDENTIFICATION</scope>
    <source>
        <tissue evidence="4">Whole organism</tissue>
    </source>
</reference>
<evidence type="ECO:0000313" key="3">
    <source>
        <dbReference type="Proteomes" id="UP000504606"/>
    </source>
</evidence>
<feature type="region of interest" description="Disordered" evidence="2">
    <location>
        <begin position="1"/>
        <end position="43"/>
    </location>
</feature>
<feature type="region of interest" description="Disordered" evidence="2">
    <location>
        <begin position="310"/>
        <end position="444"/>
    </location>
</feature>
<sequence length="530" mass="56478">MPRDRRPGGFVRVIPDVGEDDQVLADDAAGPAPEQAASAPPGPDLAAMLQELNALRAAVAAGAVGPAPGAGAAAAAAAHAGPAFDVDVVNAHTMLALRKAVPRYDGRVSYDVYRRDFDDLVSAYPGLTDRQQFTLLSSALEKEPKSLLEYLPERTFEALDDALRMAYSKLVHAPTEMRAFFALRQNSDEALEEWSTRISRAARRAFPDTALVRVVEYSVQQFISGLSAADRAKPPKRLIVHVDRLAAVVSFNILDGPESPASTCSLASDLDRMALESRMETDVPYRFVGNSMGLSFGDFPPLPVRAAAPESVGAASGTAPGTAPGATPGTAPGTAPDAAPGTAAGAAPGAAPGVAPSAAPGAAPSAAVARQKGPSRIPKLAAKKPQPQQLQQPQPPQRPQQPRKQPPQHPRKKKAPKRAAPNPPARPPQAAKQPKRQSPQETELVKLRQKVEVLKGHIQGYESKVARLERELLQLKQVQVPPPAVPSLAYQMPMYPQMAPMAHMFPQHVYPYPMFSGMPPQMPPAPWRPQ</sequence>
<dbReference type="Proteomes" id="UP000504606">
    <property type="component" value="Unplaced"/>
</dbReference>
<dbReference type="GeneID" id="113216420"/>
<dbReference type="RefSeq" id="XP_052130394.1">
    <property type="nucleotide sequence ID" value="XM_052274434.1"/>
</dbReference>
<dbReference type="KEGG" id="foc:113216420"/>
<proteinExistence type="predicted"/>
<feature type="compositionally biased region" description="Pro residues" evidence="2">
    <location>
        <begin position="393"/>
        <end position="408"/>
    </location>
</feature>
<evidence type="ECO:0000313" key="4">
    <source>
        <dbReference type="RefSeq" id="XP_052130394.1"/>
    </source>
</evidence>
<gene>
    <name evidence="4" type="primary">LOC113216420</name>
</gene>
<protein>
    <submittedName>
        <fullName evidence="4">Polyhomeotic-like protein 2</fullName>
    </submittedName>
</protein>
<name>A0A9C6XT81_FRAOC</name>
<accession>A0A9C6XT81</accession>
<keyword evidence="3" id="KW-1185">Reference proteome</keyword>
<feature type="compositionally biased region" description="Low complexity" evidence="2">
    <location>
        <begin position="428"/>
        <end position="440"/>
    </location>
</feature>
<feature type="compositionally biased region" description="Low complexity" evidence="2">
    <location>
        <begin position="25"/>
        <end position="39"/>
    </location>
</feature>
<dbReference type="AlphaFoldDB" id="A0A9C6XT81"/>
<evidence type="ECO:0000256" key="2">
    <source>
        <dbReference type="SAM" id="MobiDB-lite"/>
    </source>
</evidence>
<evidence type="ECO:0000256" key="1">
    <source>
        <dbReference type="SAM" id="Coils"/>
    </source>
</evidence>
<feature type="compositionally biased region" description="Low complexity" evidence="2">
    <location>
        <begin position="312"/>
        <end position="369"/>
    </location>
</feature>
<feature type="compositionally biased region" description="Low complexity" evidence="2">
    <location>
        <begin position="378"/>
        <end position="392"/>
    </location>
</feature>
<organism evidence="3 4">
    <name type="scientific">Frankliniella occidentalis</name>
    <name type="common">Western flower thrips</name>
    <name type="synonym">Euthrips occidentalis</name>
    <dbReference type="NCBI Taxonomy" id="133901"/>
    <lineage>
        <taxon>Eukaryota</taxon>
        <taxon>Metazoa</taxon>
        <taxon>Ecdysozoa</taxon>
        <taxon>Arthropoda</taxon>
        <taxon>Hexapoda</taxon>
        <taxon>Insecta</taxon>
        <taxon>Pterygota</taxon>
        <taxon>Neoptera</taxon>
        <taxon>Paraneoptera</taxon>
        <taxon>Thysanoptera</taxon>
        <taxon>Terebrantia</taxon>
        <taxon>Thripoidea</taxon>
        <taxon>Thripidae</taxon>
        <taxon>Frankliniella</taxon>
    </lineage>
</organism>
<keyword evidence="1" id="KW-0175">Coiled coil</keyword>
<feature type="coiled-coil region" evidence="1">
    <location>
        <begin position="444"/>
        <end position="478"/>
    </location>
</feature>